<dbReference type="InterPro" id="IPR006935">
    <property type="entry name" value="Helicase/UvrB_N"/>
</dbReference>
<dbReference type="Pfam" id="PF04851">
    <property type="entry name" value="ResIII"/>
    <property type="match status" value="1"/>
</dbReference>
<dbReference type="PANTHER" id="PTHR47396:SF1">
    <property type="entry name" value="ATP-DEPENDENT HELICASE IRC3-RELATED"/>
    <property type="match status" value="1"/>
</dbReference>
<reference evidence="2 3" key="1">
    <citation type="submission" date="2015-08" db="EMBL/GenBank/DDBJ databases">
        <title>Draft Genome Sequences of 11 Lactococcus lactis subspecies cremoris strains.</title>
        <authorList>
            <person name="Wels M."/>
            <person name="Backus L."/>
            <person name="Boekhorst J."/>
            <person name="Dijkstra A."/>
            <person name="Beerthuizen M."/>
            <person name="Siezen R."/>
            <person name="Bachmann H."/>
            <person name="Van Hijum S."/>
        </authorList>
    </citation>
    <scope>NUCLEOTIDE SEQUENCE [LARGE SCALE GENOMIC DNA]</scope>
    <source>
        <strain evidence="2 3">KW10</strain>
    </source>
</reference>
<dbReference type="PATRIC" id="fig|1359.32.peg.545"/>
<dbReference type="REBASE" id="194011">
    <property type="entry name" value="LlaKW10ORF2049P"/>
</dbReference>
<evidence type="ECO:0000313" key="3">
    <source>
        <dbReference type="Proteomes" id="UP000076519"/>
    </source>
</evidence>
<name>A0A166J028_LACLC</name>
<comment type="caution">
    <text evidence="2">The sequence shown here is derived from an EMBL/GenBank/DDBJ whole genome shotgun (WGS) entry which is preliminary data.</text>
</comment>
<dbReference type="Proteomes" id="UP000076519">
    <property type="component" value="Unassembled WGS sequence"/>
</dbReference>
<gene>
    <name evidence="2" type="ORF">AB996_2048</name>
</gene>
<feature type="domain" description="Helicase/UvrB N-terminal" evidence="1">
    <location>
        <begin position="3"/>
        <end position="179"/>
    </location>
</feature>
<dbReference type="InterPro" id="IPR027417">
    <property type="entry name" value="P-loop_NTPase"/>
</dbReference>
<sequence>MTYKLKAFQETAVSTLLDKFFFSKKDTIIFSSPTGSGKTIMMIELIKRIIINNPRDYNYAFVWLTPGNGELEEQSYKSALRESNSIFVPQLLMDVLSGGFQESSVTFINWEQVKGSKNNRAMKDGEVANLPDRIDEAHQAGVRFILIVDEEHRDNTVKAKEVIERFKSEKNIRISATPQSNGDAYDNIQVNIEDVVAEGMITRAVELNSGVNDGDTYADDVEYFIDLADSKRREIKAAYEEIGKNINPLVLIQFPDEKKSNKEYMDERGRLVEKVNSYLLDIGQHPKNISRWLSNEKINTSAIEVNDSEVNYLLMKQAVSTGWDAPRAKILVKLRLNTNPTFTLQTIGRIRRMPEQKHYNKEILDNAFIYSNDDKYVNDIITAGEGFYMATYSLREDAPNFYLKSLKPNEYAKVLPNAKAKEYRDFLVKKYKLSTDGAVLKNKETLKKHGFDFSNLMKINLGKSDDLDRDIISEKIASYQVKVPIDTQKHRLNLLNAEQKTLGYFHLRTPPELHAIFVELFSNRGDDLFKYPLLNLKNVELMAFIINNADRIRHDAQEMDSGTINLFDEDKFNIVDFVLPEKEVYKVYKDTESKKLLTKNIYEGYSTANWVNQSKPEKMFEEWLENSPKVKYWYRSRDRGEQYFSIPYGDKAEGFFPDYLVQDNSGITYIIETKGGENQNIDKYSGVKFNALRQYVESDWGSAIEFAFVRPLGASLVYNNSIWKGEDGDIRNQEIWRPIPELFERENSLF</sequence>
<dbReference type="EMBL" id="LIYF01000035">
    <property type="protein sequence ID" value="KZK05287.1"/>
    <property type="molecule type" value="Genomic_DNA"/>
</dbReference>
<dbReference type="GO" id="GO:0003677">
    <property type="term" value="F:DNA binding"/>
    <property type="evidence" value="ECO:0007669"/>
    <property type="project" value="InterPro"/>
</dbReference>
<protein>
    <recommendedName>
        <fullName evidence="1">Helicase/UvrB N-terminal domain-containing protein</fullName>
    </recommendedName>
</protein>
<dbReference type="AlphaFoldDB" id="A0A166J028"/>
<dbReference type="PANTHER" id="PTHR47396">
    <property type="entry name" value="TYPE I RESTRICTION ENZYME ECOKI R PROTEIN"/>
    <property type="match status" value="1"/>
</dbReference>
<proteinExistence type="predicted"/>
<dbReference type="GO" id="GO:0005829">
    <property type="term" value="C:cytosol"/>
    <property type="evidence" value="ECO:0007669"/>
    <property type="project" value="TreeGrafter"/>
</dbReference>
<organism evidence="2 3">
    <name type="scientific">Lactococcus lactis subsp. cremoris</name>
    <name type="common">Streptococcus cremoris</name>
    <dbReference type="NCBI Taxonomy" id="1359"/>
    <lineage>
        <taxon>Bacteria</taxon>
        <taxon>Bacillati</taxon>
        <taxon>Bacillota</taxon>
        <taxon>Bacilli</taxon>
        <taxon>Lactobacillales</taxon>
        <taxon>Streptococcaceae</taxon>
        <taxon>Lactococcus</taxon>
    </lineage>
</organism>
<dbReference type="Gene3D" id="3.40.50.300">
    <property type="entry name" value="P-loop containing nucleotide triphosphate hydrolases"/>
    <property type="match status" value="2"/>
</dbReference>
<dbReference type="InterPro" id="IPR050742">
    <property type="entry name" value="Helicase_Restrict-Modif_Enz"/>
</dbReference>
<dbReference type="GO" id="GO:0005524">
    <property type="term" value="F:ATP binding"/>
    <property type="evidence" value="ECO:0007669"/>
    <property type="project" value="InterPro"/>
</dbReference>
<accession>A0A166J028</accession>
<dbReference type="SUPFAM" id="SSF52540">
    <property type="entry name" value="P-loop containing nucleoside triphosphate hydrolases"/>
    <property type="match status" value="2"/>
</dbReference>
<dbReference type="RefSeq" id="WP_063282259.1">
    <property type="nucleotide sequence ID" value="NZ_LIYF01000035.1"/>
</dbReference>
<evidence type="ECO:0000313" key="2">
    <source>
        <dbReference type="EMBL" id="KZK05287.1"/>
    </source>
</evidence>
<dbReference type="GO" id="GO:0016787">
    <property type="term" value="F:hydrolase activity"/>
    <property type="evidence" value="ECO:0007669"/>
    <property type="project" value="InterPro"/>
</dbReference>
<evidence type="ECO:0000259" key="1">
    <source>
        <dbReference type="Pfam" id="PF04851"/>
    </source>
</evidence>